<dbReference type="InterPro" id="IPR029044">
    <property type="entry name" value="Nucleotide-diphossugar_trans"/>
</dbReference>
<dbReference type="NCBIfam" id="TIGR01173">
    <property type="entry name" value="glmU"/>
    <property type="match status" value="1"/>
</dbReference>
<evidence type="ECO:0000256" key="9">
    <source>
        <dbReference type="ARBA" id="ARBA00022842"/>
    </source>
</evidence>
<dbReference type="RefSeq" id="WP_274360562.1">
    <property type="nucleotide sequence ID" value="NZ_CP110496.1"/>
</dbReference>
<feature type="binding site" evidence="18">
    <location>
        <begin position="10"/>
        <end position="13"/>
    </location>
    <ligand>
        <name>UDP-N-acetyl-alpha-D-glucosamine</name>
        <dbReference type="ChEBI" id="CHEBI:57705"/>
    </ligand>
</feature>
<dbReference type="GO" id="GO:0000902">
    <property type="term" value="P:cell morphogenesis"/>
    <property type="evidence" value="ECO:0007669"/>
    <property type="project" value="UniProtKB-UniRule"/>
</dbReference>
<evidence type="ECO:0000256" key="3">
    <source>
        <dbReference type="ARBA" id="ARBA00007947"/>
    </source>
</evidence>
<keyword evidence="10 18" id="KW-0133">Cell shape</keyword>
<dbReference type="InterPro" id="IPR011004">
    <property type="entry name" value="Trimer_LpxA-like_sf"/>
</dbReference>
<dbReference type="HAMAP" id="MF_01631">
    <property type="entry name" value="GlmU"/>
    <property type="match status" value="1"/>
</dbReference>
<evidence type="ECO:0000256" key="2">
    <source>
        <dbReference type="ARBA" id="ARBA00007707"/>
    </source>
</evidence>
<evidence type="ECO:0000256" key="10">
    <source>
        <dbReference type="ARBA" id="ARBA00022960"/>
    </source>
</evidence>
<evidence type="ECO:0000256" key="14">
    <source>
        <dbReference type="ARBA" id="ARBA00023316"/>
    </source>
</evidence>
<dbReference type="Gene3D" id="3.90.550.10">
    <property type="entry name" value="Spore Coat Polysaccharide Biosynthesis Protein SpsA, Chain A"/>
    <property type="match status" value="1"/>
</dbReference>
<comment type="pathway">
    <text evidence="18">Nucleotide-sugar biosynthesis; UDP-N-acetyl-alpha-D-glucosamine biosynthesis; UDP-N-acetyl-alpha-D-glucosamine from N-acetyl-alpha-D-glucosamine 1-phosphate: step 1/1.</text>
</comment>
<dbReference type="GO" id="GO:0019134">
    <property type="term" value="F:glucosamine-1-phosphate N-acetyltransferase activity"/>
    <property type="evidence" value="ECO:0007669"/>
    <property type="project" value="UniProtKB-UniRule"/>
</dbReference>
<comment type="pathway">
    <text evidence="18">Nucleotide-sugar biosynthesis; UDP-N-acetyl-alpha-D-glucosamine biosynthesis; N-acetyl-alpha-D-glucosamine 1-phosphate from alpha-D-glucosamine 6-phosphate (route II): step 2/2.</text>
</comment>
<feature type="binding site" evidence="18">
    <location>
        <position position="104"/>
    </location>
    <ligand>
        <name>Mg(2+)</name>
        <dbReference type="ChEBI" id="CHEBI:18420"/>
    </ligand>
</feature>
<feature type="binding site" evidence="18">
    <location>
        <begin position="385"/>
        <end position="386"/>
    </location>
    <ligand>
        <name>acetyl-CoA</name>
        <dbReference type="ChEBI" id="CHEBI:57288"/>
    </ligand>
</feature>
<keyword evidence="13 18" id="KW-0012">Acyltransferase</keyword>
<comment type="function">
    <text evidence="17 18">Catalyzes the last two sequential reactions in the de novo biosynthetic pathway for UDP-N-acetylglucosamine (UDP-GlcNAc). The C-terminal domain catalyzes the transfer of acetyl group from acetyl coenzyme A to glucosamine-1-phosphate (GlcN-1-P) to produce N-acetylglucosamine-1-phosphate (GlcNAc-1-P), which is converted into UDP-GlcNAc by the transfer of uridine 5-monophosphate (from uridine 5-triphosphate), a reaction catalyzed by the N-terminal domain.</text>
</comment>
<keyword evidence="5 18" id="KW-0808">Transferase</keyword>
<dbReference type="GO" id="GO:0071555">
    <property type="term" value="P:cell wall organization"/>
    <property type="evidence" value="ECO:0007669"/>
    <property type="project" value="UniProtKB-KW"/>
</dbReference>
<feature type="binding site" evidence="18">
    <location>
        <begin position="80"/>
        <end position="81"/>
    </location>
    <ligand>
        <name>UDP-N-acetyl-alpha-D-glucosamine</name>
        <dbReference type="ChEBI" id="CHEBI:57705"/>
    </ligand>
</feature>
<dbReference type="InterPro" id="IPR025877">
    <property type="entry name" value="MobA-like_NTP_Trfase"/>
</dbReference>
<dbReference type="InterPro" id="IPR038009">
    <property type="entry name" value="GlmU_C_LbH"/>
</dbReference>
<dbReference type="InterPro" id="IPR005882">
    <property type="entry name" value="Bifunctional_GlmU"/>
</dbReference>
<keyword evidence="12 18" id="KW-0511">Multifunctional enzyme</keyword>
<comment type="subcellular location">
    <subcellularLocation>
        <location evidence="1 18">Cytoplasm</location>
    </subcellularLocation>
</comment>
<evidence type="ECO:0000256" key="15">
    <source>
        <dbReference type="ARBA" id="ARBA00048247"/>
    </source>
</evidence>
<comment type="pathway">
    <text evidence="18">Bacterial outer membrane biogenesis; LPS lipid A biosynthesis.</text>
</comment>
<feature type="region of interest" description="Linker" evidence="18">
    <location>
        <begin position="229"/>
        <end position="249"/>
    </location>
</feature>
<feature type="region of interest" description="Pyrophosphorylase" evidence="18">
    <location>
        <begin position="1"/>
        <end position="228"/>
    </location>
</feature>
<comment type="similarity">
    <text evidence="2 18">In the C-terminal section; belongs to the transferase hexapeptide repeat family.</text>
</comment>
<feature type="binding site" evidence="18">
    <location>
        <position position="226"/>
    </location>
    <ligand>
        <name>Mg(2+)</name>
        <dbReference type="ChEBI" id="CHEBI:18420"/>
    </ligand>
</feature>
<evidence type="ECO:0000256" key="1">
    <source>
        <dbReference type="ARBA" id="ARBA00004496"/>
    </source>
</evidence>
<evidence type="ECO:0000256" key="12">
    <source>
        <dbReference type="ARBA" id="ARBA00023268"/>
    </source>
</evidence>
<keyword evidence="6 18" id="KW-0548">Nucleotidyltransferase</keyword>
<keyword evidence="14 18" id="KW-0961">Cell wall biogenesis/degradation</keyword>
<evidence type="ECO:0000256" key="7">
    <source>
        <dbReference type="ARBA" id="ARBA00022723"/>
    </source>
</evidence>
<keyword evidence="8 18" id="KW-0677">Repeat</keyword>
<dbReference type="PROSITE" id="PS00101">
    <property type="entry name" value="HEXAPEP_TRANSFERASES"/>
    <property type="match status" value="1"/>
</dbReference>
<comment type="catalytic activity">
    <reaction evidence="15 18">
        <text>alpha-D-glucosamine 1-phosphate + acetyl-CoA = N-acetyl-alpha-D-glucosamine 1-phosphate + CoA + H(+)</text>
        <dbReference type="Rhea" id="RHEA:13725"/>
        <dbReference type="ChEBI" id="CHEBI:15378"/>
        <dbReference type="ChEBI" id="CHEBI:57287"/>
        <dbReference type="ChEBI" id="CHEBI:57288"/>
        <dbReference type="ChEBI" id="CHEBI:57776"/>
        <dbReference type="ChEBI" id="CHEBI:58516"/>
        <dbReference type="EC" id="2.3.1.157"/>
    </reaction>
</comment>
<keyword evidence="4 18" id="KW-0963">Cytoplasm</keyword>
<evidence type="ECO:0000259" key="19">
    <source>
        <dbReference type="Pfam" id="PF12804"/>
    </source>
</evidence>
<dbReference type="Pfam" id="PF12804">
    <property type="entry name" value="NTP_transf_3"/>
    <property type="match status" value="1"/>
</dbReference>
<dbReference type="CDD" id="cd03353">
    <property type="entry name" value="LbH_GlmU_C"/>
    <property type="match status" value="1"/>
</dbReference>
<feature type="binding site" evidence="18">
    <location>
        <position position="379"/>
    </location>
    <ligand>
        <name>acetyl-CoA</name>
        <dbReference type="ChEBI" id="CHEBI:57288"/>
    </ligand>
</feature>
<feature type="binding site" evidence="18">
    <location>
        <position position="75"/>
    </location>
    <ligand>
        <name>UDP-N-acetyl-alpha-D-glucosamine</name>
        <dbReference type="ChEBI" id="CHEBI:57705"/>
    </ligand>
</feature>
<accession>A0AAX3N9K3</accession>
<name>A0AAX3N9K3_9ENTR</name>
<dbReference type="GO" id="GO:0006048">
    <property type="term" value="P:UDP-N-acetylglucosamine biosynthetic process"/>
    <property type="evidence" value="ECO:0007669"/>
    <property type="project" value="InterPro"/>
</dbReference>
<dbReference type="GO" id="GO:0009252">
    <property type="term" value="P:peptidoglycan biosynthetic process"/>
    <property type="evidence" value="ECO:0007669"/>
    <property type="project" value="UniProtKB-UniRule"/>
</dbReference>
<dbReference type="InterPro" id="IPR018357">
    <property type="entry name" value="Hexapep_transf_CS"/>
</dbReference>
<evidence type="ECO:0000256" key="5">
    <source>
        <dbReference type="ARBA" id="ARBA00022679"/>
    </source>
</evidence>
<dbReference type="GO" id="GO:0016020">
    <property type="term" value="C:membrane"/>
    <property type="evidence" value="ECO:0007669"/>
    <property type="project" value="GOC"/>
</dbReference>
<dbReference type="GO" id="GO:0000287">
    <property type="term" value="F:magnesium ion binding"/>
    <property type="evidence" value="ECO:0007669"/>
    <property type="project" value="UniProtKB-UniRule"/>
</dbReference>
<feature type="binding site" evidence="18">
    <location>
        <position position="153"/>
    </location>
    <ligand>
        <name>UDP-N-acetyl-alpha-D-glucosamine</name>
        <dbReference type="ChEBI" id="CHEBI:57705"/>
    </ligand>
</feature>
<evidence type="ECO:0000256" key="16">
    <source>
        <dbReference type="ARBA" id="ARBA00048493"/>
    </source>
</evidence>
<feature type="binding site" evidence="18">
    <location>
        <position position="226"/>
    </location>
    <ligand>
        <name>UDP-N-acetyl-alpha-D-glucosamine</name>
        <dbReference type="ChEBI" id="CHEBI:57705"/>
    </ligand>
</feature>
<evidence type="ECO:0000313" key="21">
    <source>
        <dbReference type="Proteomes" id="UP001214992"/>
    </source>
</evidence>
<evidence type="ECO:0000256" key="18">
    <source>
        <dbReference type="HAMAP-Rule" id="MF_01631"/>
    </source>
</evidence>
<dbReference type="AlphaFoldDB" id="A0AAX3N9K3"/>
<feature type="binding site" evidence="18">
    <location>
        <position position="350"/>
    </location>
    <ligand>
        <name>UDP-N-acetyl-alpha-D-glucosamine</name>
        <dbReference type="ChEBI" id="CHEBI:57705"/>
    </ligand>
</feature>
<feature type="region of interest" description="N-acetyltransferase" evidence="18">
    <location>
        <begin position="250"/>
        <end position="455"/>
    </location>
</feature>
<dbReference type="CDD" id="cd02540">
    <property type="entry name" value="GT2_GlmU_N_bac"/>
    <property type="match status" value="1"/>
</dbReference>
<feature type="binding site" evidence="18">
    <location>
        <position position="139"/>
    </location>
    <ligand>
        <name>UDP-N-acetyl-alpha-D-glucosamine</name>
        <dbReference type="ChEBI" id="CHEBI:57705"/>
    </ligand>
</feature>
<keyword evidence="9 18" id="KW-0460">Magnesium</keyword>
<dbReference type="GO" id="GO:0008360">
    <property type="term" value="P:regulation of cell shape"/>
    <property type="evidence" value="ECO:0007669"/>
    <property type="project" value="UniProtKB-KW"/>
</dbReference>
<comment type="subunit">
    <text evidence="18">Homotrimer.</text>
</comment>
<dbReference type="InterPro" id="IPR050065">
    <property type="entry name" value="GlmU-like"/>
</dbReference>
<keyword evidence="7 18" id="KW-0479">Metal-binding</keyword>
<dbReference type="GO" id="GO:0005737">
    <property type="term" value="C:cytoplasm"/>
    <property type="evidence" value="ECO:0007669"/>
    <property type="project" value="UniProtKB-SubCell"/>
</dbReference>
<evidence type="ECO:0000256" key="11">
    <source>
        <dbReference type="ARBA" id="ARBA00022984"/>
    </source>
</evidence>
<dbReference type="SUPFAM" id="SSF51161">
    <property type="entry name" value="Trimeric LpxA-like enzymes"/>
    <property type="match status" value="1"/>
</dbReference>
<comment type="similarity">
    <text evidence="3 18">In the N-terminal section; belongs to the N-acetylglucosamine-1-phosphate uridyltransferase family.</text>
</comment>
<comment type="caution">
    <text evidence="18">Lacks conserved residue(s) required for the propagation of feature annotation.</text>
</comment>
<dbReference type="PANTHER" id="PTHR43584">
    <property type="entry name" value="NUCLEOTIDYL TRANSFERASE"/>
    <property type="match status" value="1"/>
</dbReference>
<dbReference type="PANTHER" id="PTHR43584:SF3">
    <property type="entry name" value="BIFUNCTIONAL PROTEIN GLMU"/>
    <property type="match status" value="1"/>
</dbReference>
<evidence type="ECO:0000256" key="17">
    <source>
        <dbReference type="ARBA" id="ARBA00049628"/>
    </source>
</evidence>
<dbReference type="GO" id="GO:0009245">
    <property type="term" value="P:lipid A biosynthetic process"/>
    <property type="evidence" value="ECO:0007669"/>
    <property type="project" value="UniProtKB-UniRule"/>
</dbReference>
<dbReference type="GO" id="GO:0003977">
    <property type="term" value="F:UDP-N-acetylglucosamine diphosphorylase activity"/>
    <property type="evidence" value="ECO:0007669"/>
    <property type="project" value="UniProtKB-UniRule"/>
</dbReference>
<evidence type="ECO:0000256" key="4">
    <source>
        <dbReference type="ARBA" id="ARBA00022490"/>
    </source>
</evidence>
<organism evidence="20 21">
    <name type="scientific">Candidatus Purcelliella pentastirinorum</name>
    <dbReference type="NCBI Taxonomy" id="472834"/>
    <lineage>
        <taxon>Bacteria</taxon>
        <taxon>Pseudomonadati</taxon>
        <taxon>Pseudomonadota</taxon>
        <taxon>Gammaproteobacteria</taxon>
        <taxon>Enterobacterales</taxon>
        <taxon>Enterobacteriaceae</taxon>
        <taxon>Candidatus Purcelliella</taxon>
    </lineage>
</organism>
<feature type="binding site" evidence="18">
    <location>
        <position position="365"/>
    </location>
    <ligand>
        <name>UDP-N-acetyl-alpha-D-glucosamine</name>
        <dbReference type="ChEBI" id="CHEBI:57705"/>
    </ligand>
</feature>
<comment type="cofactor">
    <cofactor evidence="18">
        <name>Mg(2+)</name>
        <dbReference type="ChEBI" id="CHEBI:18420"/>
    </cofactor>
    <text evidence="18">Binds 1 Mg(2+) ion per subunit.</text>
</comment>
<evidence type="ECO:0000256" key="6">
    <source>
        <dbReference type="ARBA" id="ARBA00022695"/>
    </source>
</evidence>
<dbReference type="SUPFAM" id="SSF53448">
    <property type="entry name" value="Nucleotide-diphospho-sugar transferases"/>
    <property type="match status" value="1"/>
</dbReference>
<dbReference type="Gene3D" id="2.160.10.10">
    <property type="entry name" value="Hexapeptide repeat proteins"/>
    <property type="match status" value="1"/>
</dbReference>
<keyword evidence="11 18" id="KW-0573">Peptidoglycan synthesis</keyword>
<dbReference type="EMBL" id="CP110496">
    <property type="protein sequence ID" value="WDI78535.1"/>
    <property type="molecule type" value="Genomic_DNA"/>
</dbReference>
<sequence>MYDKINIVILAAGNSNRMLSETNKVLHKIANKPLIQYVIETSIKFNPKTINIIHKNDLKKIKKKFNNYNLNWIIQKEQLGTGNAIKHAIPYIKNNEKVLILYADIPLISVKTLGKLYKNKSKNGISLITTRLSDPSGYGRIIRKKNKVIKIIEEKDANKKQLSIKEINTGIILISNILLKKYLNKITNKNKQKEYFITDIISMANKDKCNIKTITPIKNIEIIGINNKYQLSYLEHIYQKNQAKKISMNGVIIKDLNKFNLRGNLKHGKDVEIDINVILEGQIELGNKVKIGAGCIIRNSKIYDNCIIHPYTIIEYTTIHKNCKIGPFAYLHTNTIIKKKSNIGKFVEIKKTTINKKSKAGHLSYLGNAKIGSKVNIGAGTITCNYNGVNKFKTIIKNNVFVGADSQLIAPITIERGATIAAGTTVLKNVKKNTLVYNKKKEKYKVEWKIKQKKI</sequence>
<feature type="active site" description="Proton acceptor" evidence="18">
    <location>
        <position position="362"/>
    </location>
</feature>
<dbReference type="Pfam" id="PF00132">
    <property type="entry name" value="Hexapep"/>
    <property type="match status" value="1"/>
</dbReference>
<dbReference type="EC" id="2.7.7.23" evidence="18"/>
<dbReference type="EC" id="2.3.1.157" evidence="18"/>
<feature type="binding site" evidence="18">
    <location>
        <position position="422"/>
    </location>
    <ligand>
        <name>acetyl-CoA</name>
        <dbReference type="ChEBI" id="CHEBI:57288"/>
    </ligand>
</feature>
<feature type="binding site" evidence="18">
    <location>
        <position position="24"/>
    </location>
    <ligand>
        <name>UDP-N-acetyl-alpha-D-glucosamine</name>
        <dbReference type="ChEBI" id="CHEBI:57705"/>
    </ligand>
</feature>
<feature type="binding site" evidence="18">
    <location>
        <position position="376"/>
    </location>
    <ligand>
        <name>UDP-N-acetyl-alpha-D-glucosamine</name>
        <dbReference type="ChEBI" id="CHEBI:57705"/>
    </ligand>
</feature>
<reference evidence="20" key="1">
    <citation type="submission" date="2022-11" db="EMBL/GenBank/DDBJ databases">
        <title>Genomic comparisons reveal selection pressure and functional variation between nutritional endosymbionts of cave-adapted and epigean Hawaiian planthoppers.</title>
        <authorList>
            <person name="Gossett J.M."/>
            <person name="Porter M.L."/>
            <person name="Vasquez Y."/>
            <person name="Bennett G.M."/>
            <person name="Chong R.A."/>
        </authorList>
    </citation>
    <scope>NUCLEOTIDE SEQUENCE</scope>
    <source>
        <strain evidence="20">OPOL2</strain>
    </source>
</reference>
<evidence type="ECO:0000256" key="13">
    <source>
        <dbReference type="ARBA" id="ARBA00023315"/>
    </source>
</evidence>
<evidence type="ECO:0000256" key="8">
    <source>
        <dbReference type="ARBA" id="ARBA00022737"/>
    </source>
</evidence>
<feature type="domain" description="MobA-like NTP transferase" evidence="19">
    <location>
        <begin position="8"/>
        <end position="124"/>
    </location>
</feature>
<dbReference type="Proteomes" id="UP001214992">
    <property type="component" value="Chromosome"/>
</dbReference>
<dbReference type="InterPro" id="IPR001451">
    <property type="entry name" value="Hexapep"/>
</dbReference>
<proteinExistence type="inferred from homology"/>
<evidence type="ECO:0000313" key="20">
    <source>
        <dbReference type="EMBL" id="WDI78535.1"/>
    </source>
</evidence>
<gene>
    <name evidence="18 20" type="primary">glmU</name>
    <name evidence="20" type="ORF">ONB71_00030</name>
</gene>
<comment type="catalytic activity">
    <reaction evidence="16 18">
        <text>N-acetyl-alpha-D-glucosamine 1-phosphate + UTP + H(+) = UDP-N-acetyl-alpha-D-glucosamine + diphosphate</text>
        <dbReference type="Rhea" id="RHEA:13509"/>
        <dbReference type="ChEBI" id="CHEBI:15378"/>
        <dbReference type="ChEBI" id="CHEBI:33019"/>
        <dbReference type="ChEBI" id="CHEBI:46398"/>
        <dbReference type="ChEBI" id="CHEBI:57705"/>
        <dbReference type="ChEBI" id="CHEBI:57776"/>
        <dbReference type="EC" id="2.7.7.23"/>
    </reaction>
</comment>
<protein>
    <recommendedName>
        <fullName evidence="18">Bifunctional protein GlmU</fullName>
    </recommendedName>
    <domain>
        <recommendedName>
            <fullName evidence="18">UDP-N-acetylglucosamine pyrophosphorylase</fullName>
            <ecNumber evidence="18">2.7.7.23</ecNumber>
        </recommendedName>
        <alternativeName>
            <fullName evidence="18">N-acetylglucosamine-1-phosphate uridyltransferase</fullName>
        </alternativeName>
    </domain>
    <domain>
        <recommendedName>
            <fullName evidence="18">Glucosamine-1-phosphate N-acetyltransferase</fullName>
            <ecNumber evidence="18">2.3.1.157</ecNumber>
        </recommendedName>
    </domain>
</protein>
<feature type="binding site" evidence="18">
    <location>
        <position position="168"/>
    </location>
    <ligand>
        <name>UDP-N-acetyl-alpha-D-glucosamine</name>
        <dbReference type="ChEBI" id="CHEBI:57705"/>
    </ligand>
</feature>